<evidence type="ECO:0000313" key="2">
    <source>
        <dbReference type="EMBL" id="MFB9051965.1"/>
    </source>
</evidence>
<dbReference type="Proteomes" id="UP001589605">
    <property type="component" value="Unassembled WGS sequence"/>
</dbReference>
<keyword evidence="3" id="KW-1185">Reference proteome</keyword>
<feature type="transmembrane region" description="Helical" evidence="1">
    <location>
        <begin position="117"/>
        <end position="138"/>
    </location>
</feature>
<gene>
    <name evidence="2" type="ORF">ACFFVB_02625</name>
</gene>
<proteinExistence type="predicted"/>
<reference evidence="2 3" key="1">
    <citation type="submission" date="2024-09" db="EMBL/GenBank/DDBJ databases">
        <authorList>
            <person name="Sun Q."/>
            <person name="Mori K."/>
        </authorList>
    </citation>
    <scope>NUCLEOTIDE SEQUENCE [LARGE SCALE GENOMIC DNA]</scope>
    <source>
        <strain evidence="2 3">CECT 8286</strain>
    </source>
</reference>
<evidence type="ECO:0000313" key="3">
    <source>
        <dbReference type="Proteomes" id="UP001589605"/>
    </source>
</evidence>
<dbReference type="EMBL" id="JBHMEZ010000001">
    <property type="protein sequence ID" value="MFB9051965.1"/>
    <property type="molecule type" value="Genomic_DNA"/>
</dbReference>
<protein>
    <submittedName>
        <fullName evidence="2">Uncharacterized protein</fullName>
    </submittedName>
</protein>
<keyword evidence="1" id="KW-1133">Transmembrane helix</keyword>
<organism evidence="2 3">
    <name type="scientific">Formosa undariae</name>
    <dbReference type="NCBI Taxonomy" id="1325436"/>
    <lineage>
        <taxon>Bacteria</taxon>
        <taxon>Pseudomonadati</taxon>
        <taxon>Bacteroidota</taxon>
        <taxon>Flavobacteriia</taxon>
        <taxon>Flavobacteriales</taxon>
        <taxon>Flavobacteriaceae</taxon>
        <taxon>Formosa</taxon>
    </lineage>
</organism>
<name>A0ABV5EXV9_9FLAO</name>
<sequence>MKISESQIEELYTFTRKHFVEHYDVQTELVDHLANDIESQWEERPELPFKEALNIAFKKFGVFGFQDVVETRIKSLNTHYWIAVWTIYKQFFTLPKIISTVAFFCVTYITLKYTPYFNYTLAAIVGAFVLVYLVKVVLLNKAIKRQQKKSGLKWMYEDVIGQLGGLLGLASSIDLFFSRILDFESGFGGYKLIVLSAVIVAVGILTYVTLFVVPKNITLYLKEQYKRYYV</sequence>
<dbReference type="RefSeq" id="WP_382380875.1">
    <property type="nucleotide sequence ID" value="NZ_JBHMEZ010000001.1"/>
</dbReference>
<keyword evidence="1" id="KW-0472">Membrane</keyword>
<keyword evidence="1" id="KW-0812">Transmembrane</keyword>
<feature type="transmembrane region" description="Helical" evidence="1">
    <location>
        <begin position="192"/>
        <end position="213"/>
    </location>
</feature>
<evidence type="ECO:0000256" key="1">
    <source>
        <dbReference type="SAM" id="Phobius"/>
    </source>
</evidence>
<comment type="caution">
    <text evidence="2">The sequence shown here is derived from an EMBL/GenBank/DDBJ whole genome shotgun (WGS) entry which is preliminary data.</text>
</comment>
<feature type="transmembrane region" description="Helical" evidence="1">
    <location>
        <begin position="91"/>
        <end position="111"/>
    </location>
</feature>
<accession>A0ABV5EXV9</accession>
<feature type="transmembrane region" description="Helical" evidence="1">
    <location>
        <begin position="159"/>
        <end position="180"/>
    </location>
</feature>